<dbReference type="AlphaFoldDB" id="X1SR09"/>
<proteinExistence type="predicted"/>
<organism evidence="1">
    <name type="scientific">marine sediment metagenome</name>
    <dbReference type="NCBI Taxonomy" id="412755"/>
    <lineage>
        <taxon>unclassified sequences</taxon>
        <taxon>metagenomes</taxon>
        <taxon>ecological metagenomes</taxon>
    </lineage>
</organism>
<reference evidence="1" key="1">
    <citation type="journal article" date="2014" name="Front. Microbiol.">
        <title>High frequency of phylogenetically diverse reductive dehalogenase-homologous genes in deep subseafloor sedimentary metagenomes.</title>
        <authorList>
            <person name="Kawai M."/>
            <person name="Futagami T."/>
            <person name="Toyoda A."/>
            <person name="Takaki Y."/>
            <person name="Nishi S."/>
            <person name="Hori S."/>
            <person name="Arai W."/>
            <person name="Tsubouchi T."/>
            <person name="Morono Y."/>
            <person name="Uchiyama I."/>
            <person name="Ito T."/>
            <person name="Fujiyama A."/>
            <person name="Inagaki F."/>
            <person name="Takami H."/>
        </authorList>
    </citation>
    <scope>NUCLEOTIDE SEQUENCE</scope>
    <source>
        <strain evidence="1">Expedition CK06-06</strain>
    </source>
</reference>
<dbReference type="EMBL" id="BARW01015491">
    <property type="protein sequence ID" value="GAI95373.1"/>
    <property type="molecule type" value="Genomic_DNA"/>
</dbReference>
<name>X1SR09_9ZZZZ</name>
<evidence type="ECO:0000313" key="1">
    <source>
        <dbReference type="EMBL" id="GAI95373.1"/>
    </source>
</evidence>
<gene>
    <name evidence="1" type="ORF">S12H4_27171</name>
</gene>
<sequence length="94" mass="10870">MIKCSFCDKEIEFEGRASRNDTCPHCGRDLHCCLQCKFYDPGSYNECKEVSAERVVDKERANICEYFVLNGTKESKFGRKAMAKQALEDLFKKK</sequence>
<accession>X1SR09</accession>
<comment type="caution">
    <text evidence="1">The sequence shown here is derived from an EMBL/GenBank/DDBJ whole genome shotgun (WGS) entry which is preliminary data.</text>
</comment>
<protein>
    <submittedName>
        <fullName evidence="1">Uncharacterized protein</fullName>
    </submittedName>
</protein>